<evidence type="ECO:0000313" key="1">
    <source>
        <dbReference type="EMBL" id="URD95232.1"/>
    </source>
</evidence>
<dbReference type="Proteomes" id="UP001055439">
    <property type="component" value="Chromosome 4"/>
</dbReference>
<evidence type="ECO:0000313" key="2">
    <source>
        <dbReference type="Proteomes" id="UP001055439"/>
    </source>
</evidence>
<dbReference type="AlphaFoldDB" id="A0A9E7FJE5"/>
<accession>A0A9E7FJE5</accession>
<gene>
    <name evidence="1" type="ORF">MUK42_27787</name>
</gene>
<keyword evidence="2" id="KW-1185">Reference proteome</keyword>
<organism evidence="1 2">
    <name type="scientific">Musa troglodytarum</name>
    <name type="common">fe'i banana</name>
    <dbReference type="NCBI Taxonomy" id="320322"/>
    <lineage>
        <taxon>Eukaryota</taxon>
        <taxon>Viridiplantae</taxon>
        <taxon>Streptophyta</taxon>
        <taxon>Embryophyta</taxon>
        <taxon>Tracheophyta</taxon>
        <taxon>Spermatophyta</taxon>
        <taxon>Magnoliopsida</taxon>
        <taxon>Liliopsida</taxon>
        <taxon>Zingiberales</taxon>
        <taxon>Musaceae</taxon>
        <taxon>Musa</taxon>
    </lineage>
</organism>
<sequence length="70" mass="7820">MFCKLKRSLYGTQKRSGGRRSSMPSGHFESGICSRKVLTLLPSTPSLDPSLPSYVETAPWNQGQWVSNFK</sequence>
<dbReference type="EMBL" id="CP097506">
    <property type="protein sequence ID" value="URD95232.1"/>
    <property type="molecule type" value="Genomic_DNA"/>
</dbReference>
<protein>
    <submittedName>
        <fullName evidence="1">Uncharacterized protein</fullName>
    </submittedName>
</protein>
<name>A0A9E7FJE5_9LILI</name>
<reference evidence="1" key="1">
    <citation type="submission" date="2022-05" db="EMBL/GenBank/DDBJ databases">
        <title>The Musa troglodytarum L. genome provides insights into the mechanism of non-climacteric behaviour and enrichment of carotenoids.</title>
        <authorList>
            <person name="Wang J."/>
        </authorList>
    </citation>
    <scope>NUCLEOTIDE SEQUENCE</scope>
    <source>
        <tissue evidence="1">Leaf</tissue>
    </source>
</reference>
<proteinExistence type="predicted"/>